<sequence>MLAPDVLLWLSAAAFVAGIVRGFTGFGTALVYLPLASMVLDPFFAITTLIVAELVGPLPAVPRALGLAHRRDLGRLALGLVLGMPLGMLLLASLSPELFRLLVSLIALGLVALLAGGVRYRGEMRGRQVTAVGLAGGLLGGVTGIAGPPVILFYMARPLPAATIRANITRSW</sequence>
<evidence type="ECO:0000256" key="7">
    <source>
        <dbReference type="ARBA" id="ARBA00023136"/>
    </source>
</evidence>
<dbReference type="EMBL" id="AAOT01000005">
    <property type="protein sequence ID" value="EAR52214.1"/>
    <property type="molecule type" value="Genomic_DNA"/>
</dbReference>
<feature type="transmembrane region" description="Helical" evidence="8">
    <location>
        <begin position="32"/>
        <end position="55"/>
    </location>
</feature>
<dbReference type="GO" id="GO:0005886">
    <property type="term" value="C:plasma membrane"/>
    <property type="evidence" value="ECO:0007669"/>
    <property type="project" value="UniProtKB-SubCell"/>
</dbReference>
<dbReference type="PANTHER" id="PTHR30269">
    <property type="entry name" value="TRANSMEMBRANE PROTEIN YFCA"/>
    <property type="match status" value="1"/>
</dbReference>
<evidence type="ECO:0000256" key="8">
    <source>
        <dbReference type="RuleBase" id="RU363041"/>
    </source>
</evidence>
<protein>
    <recommendedName>
        <fullName evidence="8">Probable membrane transporter protein</fullName>
    </recommendedName>
</protein>
<dbReference type="HOGENOM" id="CLU_1569503_0_0_5"/>
<dbReference type="eggNOG" id="COG0730">
    <property type="taxonomic scope" value="Bacteria"/>
</dbReference>
<reference evidence="9 10" key="1">
    <citation type="journal article" date="2010" name="J. Bacteriol.">
        <title>Genome sequences of Oceanicola granulosus HTCC2516(T) and Oceanicola batsensis HTCC2597(TDelta).</title>
        <authorList>
            <person name="Thrash J.C."/>
            <person name="Cho J.C."/>
            <person name="Vergin K.L."/>
            <person name="Giovannoni S.J."/>
        </authorList>
    </citation>
    <scope>NUCLEOTIDE SEQUENCE [LARGE SCALE GENOMIC DNA]</scope>
    <source>
        <strain evidence="10">ATCC BAA-861 / DSM 15982 / KCTC 12143 / HTCC2516</strain>
    </source>
</reference>
<keyword evidence="7 8" id="KW-0472">Membrane</keyword>
<feature type="transmembrane region" description="Helical" evidence="8">
    <location>
        <begin position="132"/>
        <end position="156"/>
    </location>
</feature>
<keyword evidence="4 8" id="KW-1003">Cell membrane</keyword>
<keyword evidence="6 8" id="KW-1133">Transmembrane helix</keyword>
<comment type="similarity">
    <text evidence="2 8">Belongs to the 4-toluene sulfonate uptake permease (TSUP) (TC 2.A.102) family.</text>
</comment>
<gene>
    <name evidence="9" type="ORF">OG2516_02219</name>
</gene>
<comment type="subcellular location">
    <subcellularLocation>
        <location evidence="1 8">Cell membrane</location>
        <topology evidence="1 8">Multi-pass membrane protein</topology>
    </subcellularLocation>
</comment>
<evidence type="ECO:0000256" key="1">
    <source>
        <dbReference type="ARBA" id="ARBA00004651"/>
    </source>
</evidence>
<evidence type="ECO:0000313" key="9">
    <source>
        <dbReference type="EMBL" id="EAR52214.1"/>
    </source>
</evidence>
<keyword evidence="3" id="KW-0813">Transport</keyword>
<proteinExistence type="inferred from homology"/>
<dbReference type="PANTHER" id="PTHR30269:SF37">
    <property type="entry name" value="MEMBRANE TRANSPORTER PROTEIN"/>
    <property type="match status" value="1"/>
</dbReference>
<keyword evidence="5 8" id="KW-0812">Transmembrane</keyword>
<dbReference type="AlphaFoldDB" id="Q2CHT0"/>
<evidence type="ECO:0000256" key="5">
    <source>
        <dbReference type="ARBA" id="ARBA00022692"/>
    </source>
</evidence>
<evidence type="ECO:0000256" key="2">
    <source>
        <dbReference type="ARBA" id="ARBA00009142"/>
    </source>
</evidence>
<evidence type="ECO:0000256" key="3">
    <source>
        <dbReference type="ARBA" id="ARBA00022448"/>
    </source>
</evidence>
<evidence type="ECO:0000256" key="4">
    <source>
        <dbReference type="ARBA" id="ARBA00022475"/>
    </source>
</evidence>
<dbReference type="InterPro" id="IPR002781">
    <property type="entry name" value="TM_pro_TauE-like"/>
</dbReference>
<feature type="transmembrane region" description="Helical" evidence="8">
    <location>
        <begin position="101"/>
        <end position="120"/>
    </location>
</feature>
<feature type="transmembrane region" description="Helical" evidence="8">
    <location>
        <begin position="76"/>
        <end position="95"/>
    </location>
</feature>
<accession>Q2CHT0</accession>
<dbReference type="STRING" id="314256.OG2516_02219"/>
<dbReference type="Pfam" id="PF01925">
    <property type="entry name" value="TauE"/>
    <property type="match status" value="1"/>
</dbReference>
<organism evidence="9 10">
    <name type="scientific">Oceanicola granulosus (strain ATCC BAA-861 / DSM 15982 / KCTC 12143 / HTCC2516)</name>
    <dbReference type="NCBI Taxonomy" id="314256"/>
    <lineage>
        <taxon>Bacteria</taxon>
        <taxon>Pseudomonadati</taxon>
        <taxon>Pseudomonadota</taxon>
        <taxon>Alphaproteobacteria</taxon>
        <taxon>Rhodobacterales</taxon>
        <taxon>Roseobacteraceae</taxon>
        <taxon>Oceanicola</taxon>
    </lineage>
</organism>
<name>Q2CHT0_OCEGH</name>
<dbReference type="RefSeq" id="WP_007253974.1">
    <property type="nucleotide sequence ID" value="NZ_CH724107.1"/>
</dbReference>
<evidence type="ECO:0000313" key="10">
    <source>
        <dbReference type="Proteomes" id="UP000003635"/>
    </source>
</evidence>
<comment type="caution">
    <text evidence="9">The sequence shown here is derived from an EMBL/GenBank/DDBJ whole genome shotgun (WGS) entry which is preliminary data.</text>
</comment>
<dbReference type="Proteomes" id="UP000003635">
    <property type="component" value="Unassembled WGS sequence"/>
</dbReference>
<keyword evidence="10" id="KW-1185">Reference proteome</keyword>
<dbReference type="InterPro" id="IPR052017">
    <property type="entry name" value="TSUP"/>
</dbReference>
<evidence type="ECO:0000256" key="6">
    <source>
        <dbReference type="ARBA" id="ARBA00022989"/>
    </source>
</evidence>